<dbReference type="GO" id="GO:0004656">
    <property type="term" value="F:procollagen-proline 4-dioxygenase activity"/>
    <property type="evidence" value="ECO:0007669"/>
    <property type="project" value="TreeGrafter"/>
</dbReference>
<dbReference type="Gene3D" id="2.60.120.620">
    <property type="entry name" value="q2cbj1_9rhob like domain"/>
    <property type="match status" value="1"/>
</dbReference>
<dbReference type="STRING" id="703135.A0A2A9NA70"/>
<sequence>MFSFLDRITNRKSIHTTTLKGSAEAVVDFSGTPLARDYPRDKFYIKVIDSLFTKEECNALIRFAETGSSPWKQAALNYGLGSNESYVNTKYRNSERILKFDHDVARWIYERLWPYVSDVNVLECRGKWEGIVRGPGVIPGERWKMVGANERLTFLKYGPGNYFKEHFDGQIALPDGRNARITVQVYLNGDDELEGGATRLWSGDMKRWMDVEPRVGRVLIFQQRGVLHSGEEVKKGYKYALRTDLLYVTEESKDDGEEDTRMEVDA</sequence>
<dbReference type="OrthoDB" id="69177at2759"/>
<keyword evidence="2" id="KW-0479">Metal-binding</keyword>
<gene>
    <name evidence="7" type="ORF">AMATHDRAFT_151851</name>
</gene>
<accession>A0A2A9NA70</accession>
<dbReference type="EMBL" id="KZ302106">
    <property type="protein sequence ID" value="PFH47529.1"/>
    <property type="molecule type" value="Genomic_DNA"/>
</dbReference>
<keyword evidence="4" id="KW-0560">Oxidoreductase</keyword>
<dbReference type="AlphaFoldDB" id="A0A2A9NA70"/>
<keyword evidence="5" id="KW-0408">Iron</keyword>
<dbReference type="InterPro" id="IPR045054">
    <property type="entry name" value="P4HA-like"/>
</dbReference>
<evidence type="ECO:0000256" key="3">
    <source>
        <dbReference type="ARBA" id="ARBA00022964"/>
    </source>
</evidence>
<dbReference type="GO" id="GO:0005506">
    <property type="term" value="F:iron ion binding"/>
    <property type="evidence" value="ECO:0007669"/>
    <property type="project" value="InterPro"/>
</dbReference>
<feature type="domain" description="Prolyl 4-hydroxylase alpha subunit" evidence="6">
    <location>
        <begin position="43"/>
        <end position="246"/>
    </location>
</feature>
<dbReference type="SMART" id="SM00702">
    <property type="entry name" value="P4Hc"/>
    <property type="match status" value="1"/>
</dbReference>
<evidence type="ECO:0000256" key="1">
    <source>
        <dbReference type="ARBA" id="ARBA00001961"/>
    </source>
</evidence>
<name>A0A2A9NA70_9AGAR</name>
<organism evidence="7 8">
    <name type="scientific">Amanita thiersii Skay4041</name>
    <dbReference type="NCBI Taxonomy" id="703135"/>
    <lineage>
        <taxon>Eukaryota</taxon>
        <taxon>Fungi</taxon>
        <taxon>Dikarya</taxon>
        <taxon>Basidiomycota</taxon>
        <taxon>Agaricomycotina</taxon>
        <taxon>Agaricomycetes</taxon>
        <taxon>Agaricomycetidae</taxon>
        <taxon>Agaricales</taxon>
        <taxon>Pluteineae</taxon>
        <taxon>Amanitaceae</taxon>
        <taxon>Amanita</taxon>
    </lineage>
</organism>
<keyword evidence="8" id="KW-1185">Reference proteome</keyword>
<protein>
    <recommendedName>
        <fullName evidence="6">Prolyl 4-hydroxylase alpha subunit domain-containing protein</fullName>
    </recommendedName>
</protein>
<dbReference type="PANTHER" id="PTHR10869">
    <property type="entry name" value="PROLYL 4-HYDROXYLASE ALPHA SUBUNIT"/>
    <property type="match status" value="1"/>
</dbReference>
<reference evidence="7 8" key="1">
    <citation type="submission" date="2014-02" db="EMBL/GenBank/DDBJ databases">
        <title>Transposable element dynamics among asymbiotic and ectomycorrhizal Amanita fungi.</title>
        <authorList>
            <consortium name="DOE Joint Genome Institute"/>
            <person name="Hess J."/>
            <person name="Skrede I."/>
            <person name="Wolfe B."/>
            <person name="LaButti K."/>
            <person name="Ohm R.A."/>
            <person name="Grigoriev I.V."/>
            <person name="Pringle A."/>
        </authorList>
    </citation>
    <scope>NUCLEOTIDE SEQUENCE [LARGE SCALE GENOMIC DNA]</scope>
    <source>
        <strain evidence="7 8">SKay4041</strain>
    </source>
</reference>
<keyword evidence="3" id="KW-0223">Dioxygenase</keyword>
<dbReference type="InterPro" id="IPR006620">
    <property type="entry name" value="Pro_4_hyd_alph"/>
</dbReference>
<comment type="cofactor">
    <cofactor evidence="1">
        <name>L-ascorbate</name>
        <dbReference type="ChEBI" id="CHEBI:38290"/>
    </cofactor>
</comment>
<dbReference type="Pfam" id="PF13640">
    <property type="entry name" value="2OG-FeII_Oxy_3"/>
    <property type="match status" value="1"/>
</dbReference>
<proteinExistence type="predicted"/>
<evidence type="ECO:0000313" key="8">
    <source>
        <dbReference type="Proteomes" id="UP000242287"/>
    </source>
</evidence>
<dbReference type="Proteomes" id="UP000242287">
    <property type="component" value="Unassembled WGS sequence"/>
</dbReference>
<evidence type="ECO:0000256" key="2">
    <source>
        <dbReference type="ARBA" id="ARBA00022723"/>
    </source>
</evidence>
<evidence type="ECO:0000256" key="5">
    <source>
        <dbReference type="ARBA" id="ARBA00023004"/>
    </source>
</evidence>
<evidence type="ECO:0000313" key="7">
    <source>
        <dbReference type="EMBL" id="PFH47529.1"/>
    </source>
</evidence>
<dbReference type="InterPro" id="IPR044862">
    <property type="entry name" value="Pro_4_hyd_alph_FE2OG_OXY"/>
</dbReference>
<evidence type="ECO:0000259" key="6">
    <source>
        <dbReference type="SMART" id="SM00702"/>
    </source>
</evidence>
<dbReference type="PANTHER" id="PTHR10869:SF241">
    <property type="entry name" value="FE2OG DIOXYGENASE DOMAIN-CONTAINING PROTEIN"/>
    <property type="match status" value="1"/>
</dbReference>
<dbReference type="GO" id="GO:0005783">
    <property type="term" value="C:endoplasmic reticulum"/>
    <property type="evidence" value="ECO:0007669"/>
    <property type="project" value="TreeGrafter"/>
</dbReference>
<dbReference type="GO" id="GO:0031418">
    <property type="term" value="F:L-ascorbic acid binding"/>
    <property type="evidence" value="ECO:0007669"/>
    <property type="project" value="InterPro"/>
</dbReference>
<evidence type="ECO:0000256" key="4">
    <source>
        <dbReference type="ARBA" id="ARBA00023002"/>
    </source>
</evidence>